<dbReference type="OrthoDB" id="9810297at2"/>
<dbReference type="InterPro" id="IPR001678">
    <property type="entry name" value="MeTrfase_RsmB-F_NOP2_dom"/>
</dbReference>
<dbReference type="Gene3D" id="3.30.70.1170">
    <property type="entry name" value="Sun protein, domain 3"/>
    <property type="match status" value="1"/>
</dbReference>
<keyword evidence="9 13" id="KW-0694">RNA-binding</keyword>
<comment type="catalytic activity">
    <reaction evidence="12">
        <text>cytidine(967) in 16S rRNA + S-adenosyl-L-methionine = 5-methylcytidine(967) in 16S rRNA + S-adenosyl-L-homocysteine + H(+)</text>
        <dbReference type="Rhea" id="RHEA:42748"/>
        <dbReference type="Rhea" id="RHEA-COMP:10219"/>
        <dbReference type="Rhea" id="RHEA-COMP:10220"/>
        <dbReference type="ChEBI" id="CHEBI:15378"/>
        <dbReference type="ChEBI" id="CHEBI:57856"/>
        <dbReference type="ChEBI" id="CHEBI:59789"/>
        <dbReference type="ChEBI" id="CHEBI:74483"/>
        <dbReference type="ChEBI" id="CHEBI:82748"/>
        <dbReference type="EC" id="2.1.1.176"/>
    </reaction>
</comment>
<dbReference type="Gene3D" id="3.40.50.150">
    <property type="entry name" value="Vaccinia Virus protein VP39"/>
    <property type="match status" value="1"/>
</dbReference>
<feature type="active site" description="Nucleophile" evidence="13">
    <location>
        <position position="391"/>
    </location>
</feature>
<evidence type="ECO:0000256" key="9">
    <source>
        <dbReference type="ARBA" id="ARBA00022884"/>
    </source>
</evidence>
<comment type="subcellular location">
    <subcellularLocation>
        <location evidence="2">Cytoplasm</location>
    </subcellularLocation>
</comment>
<name>A0A2V1JWU3_EUBRA</name>
<organism evidence="15 16">
    <name type="scientific">Eubacterium ramulus</name>
    <dbReference type="NCBI Taxonomy" id="39490"/>
    <lineage>
        <taxon>Bacteria</taxon>
        <taxon>Bacillati</taxon>
        <taxon>Bacillota</taxon>
        <taxon>Clostridia</taxon>
        <taxon>Eubacteriales</taxon>
        <taxon>Eubacteriaceae</taxon>
        <taxon>Eubacterium</taxon>
    </lineage>
</organism>
<sequence length="437" mass="49235">MTNNRNDNVNTRNLVVDILLAVTRDGEFSHIAIRDVLDKYRYLPKQDRAFITRLSQGTLERMIELDAIINQFSKTKVKKMKPVIAAILRSGVYQLKYMDSVPDSAACNEAVKLTVKRGFSGLKGFVNGVMRNIARNLDQIKLPDADKEPEKYLSVRYSVPEWIVARFIRQYGKEACEKSLEAFLQPHPTSVQVDTDRISMEEITASLQAQGITVTQNPEIKRALFLSGYEALDEIEEFENGLLYVQDTASMLAVEMAAPKPGDTVIDVCAAPGGKSVYAARMIGETGHVESRDLTEYKVAMIEDNIERCQLSNMTAKVWDATEFDASAEEKADVVIADLPCSGLGVIGTKTDIKYNASEEKIQELAALQQEILQVVCRYVKPDGTLLYSTCTMTKEENEENVHKFLETHTEFELEQMRQCFPYEGCDGFFMAKMHRK</sequence>
<dbReference type="InterPro" id="IPR054728">
    <property type="entry name" value="RsmB-like_ferredoxin"/>
</dbReference>
<keyword evidence="7 13" id="KW-0808">Transferase</keyword>
<dbReference type="EC" id="2.1.1.176" evidence="3"/>
<evidence type="ECO:0000256" key="1">
    <source>
        <dbReference type="ARBA" id="ARBA00002724"/>
    </source>
</evidence>
<feature type="binding site" evidence="13">
    <location>
        <position position="293"/>
    </location>
    <ligand>
        <name>S-adenosyl-L-methionine</name>
        <dbReference type="ChEBI" id="CHEBI:59789"/>
    </ligand>
</feature>
<protein>
    <recommendedName>
        <fullName evidence="3">16S rRNA (cytosine(967)-C(5))-methyltransferase</fullName>
        <ecNumber evidence="3">2.1.1.176</ecNumber>
    </recommendedName>
    <alternativeName>
        <fullName evidence="10">16S rRNA m5C967 methyltransferase</fullName>
    </alternativeName>
    <alternativeName>
        <fullName evidence="11">rRNA (cytosine-C(5)-)-methyltransferase RsmB</fullName>
    </alternativeName>
</protein>
<evidence type="ECO:0000256" key="6">
    <source>
        <dbReference type="ARBA" id="ARBA00022603"/>
    </source>
</evidence>
<dbReference type="CDD" id="cd02440">
    <property type="entry name" value="AdoMet_MTases"/>
    <property type="match status" value="1"/>
</dbReference>
<dbReference type="GO" id="GO:0005737">
    <property type="term" value="C:cytoplasm"/>
    <property type="evidence" value="ECO:0007669"/>
    <property type="project" value="UniProtKB-SubCell"/>
</dbReference>
<feature type="binding site" evidence="13">
    <location>
        <position position="320"/>
    </location>
    <ligand>
        <name>S-adenosyl-L-methionine</name>
        <dbReference type="ChEBI" id="CHEBI:59789"/>
    </ligand>
</feature>
<dbReference type="SUPFAM" id="SSF48013">
    <property type="entry name" value="NusB-like"/>
    <property type="match status" value="1"/>
</dbReference>
<evidence type="ECO:0000256" key="10">
    <source>
        <dbReference type="ARBA" id="ARBA00030399"/>
    </source>
</evidence>
<evidence type="ECO:0000256" key="13">
    <source>
        <dbReference type="PROSITE-ProRule" id="PRU01023"/>
    </source>
</evidence>
<keyword evidence="4" id="KW-0963">Cytoplasm</keyword>
<dbReference type="GO" id="GO:0006355">
    <property type="term" value="P:regulation of DNA-templated transcription"/>
    <property type="evidence" value="ECO:0007669"/>
    <property type="project" value="InterPro"/>
</dbReference>
<dbReference type="EMBL" id="JRFU01000012">
    <property type="protein sequence ID" value="PWE87853.1"/>
    <property type="molecule type" value="Genomic_DNA"/>
</dbReference>
<evidence type="ECO:0000256" key="5">
    <source>
        <dbReference type="ARBA" id="ARBA00022552"/>
    </source>
</evidence>
<evidence type="ECO:0000256" key="8">
    <source>
        <dbReference type="ARBA" id="ARBA00022691"/>
    </source>
</evidence>
<evidence type="ECO:0000256" key="11">
    <source>
        <dbReference type="ARBA" id="ARBA00031088"/>
    </source>
</evidence>
<dbReference type="PANTHER" id="PTHR22807">
    <property type="entry name" value="NOP2 YEAST -RELATED NOL1/NOP2/FMU SUN DOMAIN-CONTAINING"/>
    <property type="match status" value="1"/>
</dbReference>
<evidence type="ECO:0000313" key="16">
    <source>
        <dbReference type="Proteomes" id="UP000245288"/>
    </source>
</evidence>
<evidence type="ECO:0000256" key="7">
    <source>
        <dbReference type="ARBA" id="ARBA00022679"/>
    </source>
</evidence>
<dbReference type="GO" id="GO:0003723">
    <property type="term" value="F:RNA binding"/>
    <property type="evidence" value="ECO:0007669"/>
    <property type="project" value="UniProtKB-UniRule"/>
</dbReference>
<dbReference type="RefSeq" id="WP_109214548.1">
    <property type="nucleotide sequence ID" value="NZ_JRFU01000012.1"/>
</dbReference>
<dbReference type="SUPFAM" id="SSF53335">
    <property type="entry name" value="S-adenosyl-L-methionine-dependent methyltransferases"/>
    <property type="match status" value="1"/>
</dbReference>
<dbReference type="PANTHER" id="PTHR22807:SF53">
    <property type="entry name" value="RIBOSOMAL RNA SMALL SUBUNIT METHYLTRANSFERASE B-RELATED"/>
    <property type="match status" value="1"/>
</dbReference>
<dbReference type="NCBIfam" id="TIGR00563">
    <property type="entry name" value="rsmB"/>
    <property type="match status" value="1"/>
</dbReference>
<dbReference type="InterPro" id="IPR049560">
    <property type="entry name" value="MeTrfase_RsmB-F_NOP2_cat"/>
</dbReference>
<accession>A0A2V1JWU3</accession>
<keyword evidence="6 13" id="KW-0489">Methyltransferase</keyword>
<dbReference type="PRINTS" id="PR02008">
    <property type="entry name" value="RCMTFAMILY"/>
</dbReference>
<keyword evidence="5" id="KW-0698">rRNA processing</keyword>
<evidence type="ECO:0000259" key="14">
    <source>
        <dbReference type="PROSITE" id="PS51686"/>
    </source>
</evidence>
<evidence type="ECO:0000256" key="2">
    <source>
        <dbReference type="ARBA" id="ARBA00004496"/>
    </source>
</evidence>
<dbReference type="Pfam" id="PF01029">
    <property type="entry name" value="NusB"/>
    <property type="match status" value="1"/>
</dbReference>
<dbReference type="InterPro" id="IPR029063">
    <property type="entry name" value="SAM-dependent_MTases_sf"/>
</dbReference>
<evidence type="ECO:0000256" key="4">
    <source>
        <dbReference type="ARBA" id="ARBA00022490"/>
    </source>
</evidence>
<dbReference type="Gene3D" id="1.10.940.10">
    <property type="entry name" value="NusB-like"/>
    <property type="match status" value="1"/>
</dbReference>
<evidence type="ECO:0000313" key="15">
    <source>
        <dbReference type="EMBL" id="PWE87853.1"/>
    </source>
</evidence>
<dbReference type="GO" id="GO:0008649">
    <property type="term" value="F:rRNA methyltransferase activity"/>
    <property type="evidence" value="ECO:0007669"/>
    <property type="project" value="InterPro"/>
</dbReference>
<dbReference type="InterPro" id="IPR035926">
    <property type="entry name" value="NusB-like_sf"/>
</dbReference>
<dbReference type="Pfam" id="PF01189">
    <property type="entry name" value="Methyltr_RsmB-F"/>
    <property type="match status" value="1"/>
</dbReference>
<keyword evidence="16" id="KW-1185">Reference proteome</keyword>
<evidence type="ECO:0000256" key="3">
    <source>
        <dbReference type="ARBA" id="ARBA00012140"/>
    </source>
</evidence>
<feature type="binding site" evidence="13">
    <location>
        <position position="338"/>
    </location>
    <ligand>
        <name>S-adenosyl-L-methionine</name>
        <dbReference type="ChEBI" id="CHEBI:59789"/>
    </ligand>
</feature>
<dbReference type="NCBIfam" id="NF011494">
    <property type="entry name" value="PRK14902.1"/>
    <property type="match status" value="1"/>
</dbReference>
<comment type="similarity">
    <text evidence="13">Belongs to the class I-like SAM-binding methyltransferase superfamily. RsmB/NOP family.</text>
</comment>
<dbReference type="InterPro" id="IPR006027">
    <property type="entry name" value="NusB_RsmB_TIM44"/>
</dbReference>
<dbReference type="AlphaFoldDB" id="A0A2V1JWU3"/>
<dbReference type="InterPro" id="IPR023267">
    <property type="entry name" value="RCMT"/>
</dbReference>
<comment type="caution">
    <text evidence="15">The sequence shown here is derived from an EMBL/GenBank/DDBJ whole genome shotgun (WGS) entry which is preliminary data.</text>
</comment>
<gene>
    <name evidence="15" type="ORF">LG34_01510</name>
</gene>
<dbReference type="Pfam" id="PF22458">
    <property type="entry name" value="RsmF-B_ferredox"/>
    <property type="match status" value="1"/>
</dbReference>
<dbReference type="Proteomes" id="UP000245288">
    <property type="component" value="Unassembled WGS sequence"/>
</dbReference>
<feature type="domain" description="SAM-dependent MTase RsmB/NOP-type" evidence="14">
    <location>
        <begin position="179"/>
        <end position="437"/>
    </location>
</feature>
<dbReference type="InterPro" id="IPR004573">
    <property type="entry name" value="rRNA_ssu_MeTfrase_B"/>
</dbReference>
<comment type="function">
    <text evidence="1">Specifically methylates the cytosine at position 967 (m5C967) of 16S rRNA.</text>
</comment>
<evidence type="ECO:0000256" key="12">
    <source>
        <dbReference type="ARBA" id="ARBA00047283"/>
    </source>
</evidence>
<proteinExistence type="inferred from homology"/>
<keyword evidence="8 13" id="KW-0949">S-adenosyl-L-methionine</keyword>
<reference evidence="15 16" key="1">
    <citation type="submission" date="2014-09" db="EMBL/GenBank/DDBJ databases">
        <title>Butyrate-producing bacteria isolated from human gut.</title>
        <authorList>
            <person name="Zhang Q."/>
            <person name="Zhao L."/>
        </authorList>
    </citation>
    <scope>NUCLEOTIDE SEQUENCE [LARGE SCALE GENOMIC DNA]</scope>
    <source>
        <strain evidence="15 16">21</strain>
    </source>
</reference>
<feature type="binding site" evidence="13">
    <location>
        <begin position="269"/>
        <end position="275"/>
    </location>
    <ligand>
        <name>S-adenosyl-L-methionine</name>
        <dbReference type="ChEBI" id="CHEBI:59789"/>
    </ligand>
</feature>
<dbReference type="PROSITE" id="PS51686">
    <property type="entry name" value="SAM_MT_RSMB_NOP"/>
    <property type="match status" value="1"/>
</dbReference>